<dbReference type="PANTHER" id="PTHR34385:SF1">
    <property type="entry name" value="PEPTIDOGLYCAN L-ALANYL-D-GLUTAMATE ENDOPEPTIDASE CWLK"/>
    <property type="match status" value="1"/>
</dbReference>
<proteinExistence type="predicted"/>
<evidence type="ECO:0000313" key="3">
    <source>
        <dbReference type="EMBL" id="MBA8811083.1"/>
    </source>
</evidence>
<sequence length="487" mass="50378">MRPGDHALVPRRTRRPGAQGAHAAVPAAGHFARPGRMVRRSSFAVAAALTSVALTTTAAVSLAGNDGGSTASAATPITRPVSVTSAAATDPAVRTASEKADAVLGDADYVTREGDLTVKDRAKLREAAKELRTMLHQARDGSATALAMRKTAVASRDGDRTPLAERSKDATADAERDAAAEAAEPTPAATEPTNLTIASAGVSPISEHRTESPPVLDTPLASSVEDIAAAEAAAEASAGAEKGTEVAAVAPSAARIEKVTTSLQRLISRTGGDAVVSVKAGPTPEEIAVARREAVLDARASRAAKREAVLDARAERAAKRDAVLEARAERAAEAARERTAARAAQAKKLARAAKQYGNGQIPSSVMCGLSFASGEKLRCDAAAALEDLNEAFRSAFGRNLSLTDGYRSYHDQVAVAASRGALAAVPGTSNHGWGQAVDLGGGIQSFGSAQFRWMQSHAGKYGWKHPGWAQAGGSKPEAWHWEYGTSY</sequence>
<evidence type="ECO:0000259" key="2">
    <source>
        <dbReference type="Pfam" id="PF02557"/>
    </source>
</evidence>
<dbReference type="SUPFAM" id="SSF55166">
    <property type="entry name" value="Hedgehog/DD-peptidase"/>
    <property type="match status" value="1"/>
</dbReference>
<evidence type="ECO:0000256" key="1">
    <source>
        <dbReference type="SAM" id="MobiDB-lite"/>
    </source>
</evidence>
<dbReference type="Proteomes" id="UP000540568">
    <property type="component" value="Unassembled WGS sequence"/>
</dbReference>
<dbReference type="CDD" id="cd14814">
    <property type="entry name" value="Peptidase_M15"/>
    <property type="match status" value="1"/>
</dbReference>
<comment type="caution">
    <text evidence="3">The sequence shown here is derived from an EMBL/GenBank/DDBJ whole genome shotgun (WGS) entry which is preliminary data.</text>
</comment>
<evidence type="ECO:0000313" key="4">
    <source>
        <dbReference type="Proteomes" id="UP000540568"/>
    </source>
</evidence>
<accession>A0A7W3JDZ9</accession>
<feature type="region of interest" description="Disordered" evidence="1">
    <location>
        <begin position="150"/>
        <end position="195"/>
    </location>
</feature>
<dbReference type="EMBL" id="JACGWV010000003">
    <property type="protein sequence ID" value="MBA8811083.1"/>
    <property type="molecule type" value="Genomic_DNA"/>
</dbReference>
<keyword evidence="4" id="KW-1185">Reference proteome</keyword>
<name>A0A7W3JDZ9_9MICO</name>
<dbReference type="GO" id="GO:0006508">
    <property type="term" value="P:proteolysis"/>
    <property type="evidence" value="ECO:0007669"/>
    <property type="project" value="InterPro"/>
</dbReference>
<protein>
    <recommendedName>
        <fullName evidence="2">D-alanyl-D-alanine carboxypeptidase-like core domain-containing protein</fullName>
    </recommendedName>
</protein>
<dbReference type="Gene3D" id="3.30.1380.10">
    <property type="match status" value="1"/>
</dbReference>
<dbReference type="InterPro" id="IPR052179">
    <property type="entry name" value="DD-CPase-like"/>
</dbReference>
<dbReference type="Pfam" id="PF02557">
    <property type="entry name" value="VanY"/>
    <property type="match status" value="1"/>
</dbReference>
<dbReference type="AlphaFoldDB" id="A0A7W3JDZ9"/>
<dbReference type="InterPro" id="IPR003709">
    <property type="entry name" value="VanY-like_core_dom"/>
</dbReference>
<organism evidence="3 4">
    <name type="scientific">Promicromonospora sukumoe</name>
    <dbReference type="NCBI Taxonomy" id="88382"/>
    <lineage>
        <taxon>Bacteria</taxon>
        <taxon>Bacillati</taxon>
        <taxon>Actinomycetota</taxon>
        <taxon>Actinomycetes</taxon>
        <taxon>Micrococcales</taxon>
        <taxon>Promicromonosporaceae</taxon>
        <taxon>Promicromonospora</taxon>
    </lineage>
</organism>
<feature type="compositionally biased region" description="Basic and acidic residues" evidence="1">
    <location>
        <begin position="156"/>
        <end position="179"/>
    </location>
</feature>
<gene>
    <name evidence="3" type="ORF">FHX71_005090</name>
</gene>
<dbReference type="RefSeq" id="WP_220490482.1">
    <property type="nucleotide sequence ID" value="NZ_BAAATF010000009.1"/>
</dbReference>
<dbReference type="InterPro" id="IPR009045">
    <property type="entry name" value="Zn_M74/Hedgehog-like"/>
</dbReference>
<dbReference type="PANTHER" id="PTHR34385">
    <property type="entry name" value="D-ALANYL-D-ALANINE CARBOXYPEPTIDASE"/>
    <property type="match status" value="1"/>
</dbReference>
<feature type="region of interest" description="Disordered" evidence="1">
    <location>
        <begin position="1"/>
        <end position="22"/>
    </location>
</feature>
<reference evidence="3 4" key="1">
    <citation type="submission" date="2020-07" db="EMBL/GenBank/DDBJ databases">
        <title>Sequencing the genomes of 1000 actinobacteria strains.</title>
        <authorList>
            <person name="Klenk H.-P."/>
        </authorList>
    </citation>
    <scope>NUCLEOTIDE SEQUENCE [LARGE SCALE GENOMIC DNA]</scope>
    <source>
        <strain evidence="3 4">DSM 44121</strain>
    </source>
</reference>
<feature type="compositionally biased region" description="Low complexity" evidence="1">
    <location>
        <begin position="180"/>
        <end position="193"/>
    </location>
</feature>
<feature type="domain" description="D-alanyl-D-alanine carboxypeptidase-like core" evidence="2">
    <location>
        <begin position="375"/>
        <end position="483"/>
    </location>
</feature>
<dbReference type="GO" id="GO:0008233">
    <property type="term" value="F:peptidase activity"/>
    <property type="evidence" value="ECO:0007669"/>
    <property type="project" value="InterPro"/>
</dbReference>